<proteinExistence type="predicted"/>
<evidence type="ECO:0000313" key="5">
    <source>
        <dbReference type="Proteomes" id="UP001317779"/>
    </source>
</evidence>
<evidence type="ECO:0008006" key="6">
    <source>
        <dbReference type="Google" id="ProtNLM"/>
    </source>
</evidence>
<sequence length="246" mass="25277">MGDEHMTKDDEAFGRDRDDLEKVLNENPRRVPRWAIIAGAAAVALVIGVGIAIGFGRGEVSAAPTDSPSGSASPSAGDAEPSASPTGASSPSPSTGTAEPEPSETAEPGSPDARETLPPADLDSPVRVDEGPTVAVSSIESVMGEAVLPGEVSGPAVRVTVVVRNRTDEPIDLTTAVVTLYQGESGLQASPVSKPAGQAFPSEVAPGKRAKGVFVFELPEDQRTDVRIEVDLSVSDPLIAFEGDIE</sequence>
<evidence type="ECO:0000313" key="4">
    <source>
        <dbReference type="EMBL" id="BDV29517.1"/>
    </source>
</evidence>
<dbReference type="InterPro" id="IPR029050">
    <property type="entry name" value="Immunoprotect_excell_Ig-like"/>
</dbReference>
<keyword evidence="3" id="KW-0472">Membrane</keyword>
<keyword evidence="5" id="KW-1185">Reference proteome</keyword>
<feature type="compositionally biased region" description="Low complexity" evidence="2">
    <location>
        <begin position="61"/>
        <end position="111"/>
    </location>
</feature>
<evidence type="ECO:0000256" key="2">
    <source>
        <dbReference type="SAM" id="MobiDB-lite"/>
    </source>
</evidence>
<feature type="region of interest" description="Disordered" evidence="2">
    <location>
        <begin position="59"/>
        <end position="129"/>
    </location>
</feature>
<accession>A0ABM8DVC1</accession>
<dbReference type="Gene3D" id="2.60.40.1240">
    <property type="match status" value="1"/>
</dbReference>
<dbReference type="Proteomes" id="UP001317779">
    <property type="component" value="Chromosome"/>
</dbReference>
<keyword evidence="3" id="KW-0812">Transmembrane</keyword>
<keyword evidence="1" id="KW-0732">Signal</keyword>
<feature type="region of interest" description="Disordered" evidence="2">
    <location>
        <begin position="1"/>
        <end position="30"/>
    </location>
</feature>
<feature type="compositionally biased region" description="Basic and acidic residues" evidence="2">
    <location>
        <begin position="1"/>
        <end position="29"/>
    </location>
</feature>
<gene>
    <name evidence="4" type="ORF">Microterr_01770</name>
</gene>
<organism evidence="4 5">
    <name type="scientific">Microbacterium terricola</name>
    <dbReference type="NCBI Taxonomy" id="344163"/>
    <lineage>
        <taxon>Bacteria</taxon>
        <taxon>Bacillati</taxon>
        <taxon>Actinomycetota</taxon>
        <taxon>Actinomycetes</taxon>
        <taxon>Micrococcales</taxon>
        <taxon>Microbacteriaceae</taxon>
        <taxon>Microbacterium</taxon>
    </lineage>
</organism>
<dbReference type="EMBL" id="AP027141">
    <property type="protein sequence ID" value="BDV29517.1"/>
    <property type="molecule type" value="Genomic_DNA"/>
</dbReference>
<feature type="transmembrane region" description="Helical" evidence="3">
    <location>
        <begin position="34"/>
        <end position="55"/>
    </location>
</feature>
<reference evidence="4 5" key="1">
    <citation type="submission" date="2022-12" db="EMBL/GenBank/DDBJ databases">
        <title>Microbacterium terricola strain KV-448 chromosome, complete genome.</title>
        <authorList>
            <person name="Oshima T."/>
            <person name="Moriya T."/>
            <person name="Bessho Y."/>
        </authorList>
    </citation>
    <scope>NUCLEOTIDE SEQUENCE [LARGE SCALE GENOMIC DNA]</scope>
    <source>
        <strain evidence="4 5">KV-448</strain>
    </source>
</reference>
<evidence type="ECO:0000256" key="1">
    <source>
        <dbReference type="ARBA" id="ARBA00022729"/>
    </source>
</evidence>
<protein>
    <recommendedName>
        <fullName evidence="6">DUF4352 domain-containing protein</fullName>
    </recommendedName>
</protein>
<evidence type="ECO:0000256" key="3">
    <source>
        <dbReference type="SAM" id="Phobius"/>
    </source>
</evidence>
<name>A0ABM8DVC1_9MICO</name>
<keyword evidence="3" id="KW-1133">Transmembrane helix</keyword>